<name>A0A4R6QFL2_9FLAO</name>
<feature type="transmembrane region" description="Helical" evidence="7">
    <location>
        <begin position="14"/>
        <end position="37"/>
    </location>
</feature>
<protein>
    <recommendedName>
        <fullName evidence="7">UPF0056 membrane protein</fullName>
    </recommendedName>
</protein>
<dbReference type="InterPro" id="IPR002771">
    <property type="entry name" value="Multi_antbiot-R_MarC"/>
</dbReference>
<evidence type="ECO:0000313" key="8">
    <source>
        <dbReference type="EMBL" id="TDP60299.1"/>
    </source>
</evidence>
<comment type="caution">
    <text evidence="8">The sequence shown here is derived from an EMBL/GenBank/DDBJ whole genome shotgun (WGS) entry which is preliminary data.</text>
</comment>
<sequence>MQKIMEMNLDFREIATATMVLFAVIDIVGSIPVIIDLRTKFGHIQSEKASLVSAGIMIAFLFVGEEILKLIGIDVNSFAVAGSFVLFFLALEMILGIRLYRDEEANSASIVPIAFPLIAGAGTMTTLLSLRAEFHSINIIVAIILNIILVYAVLKSSSKIEKMLSKNGLSIIRKVFGVVLLAIAVKLFAANVKDLFV</sequence>
<evidence type="ECO:0000256" key="6">
    <source>
        <dbReference type="ARBA" id="ARBA00023136"/>
    </source>
</evidence>
<organism evidence="8 9">
    <name type="scientific">Flavobacterium dankookense</name>
    <dbReference type="NCBI Taxonomy" id="706186"/>
    <lineage>
        <taxon>Bacteria</taxon>
        <taxon>Pseudomonadati</taxon>
        <taxon>Bacteroidota</taxon>
        <taxon>Flavobacteriia</taxon>
        <taxon>Flavobacteriales</taxon>
        <taxon>Flavobacteriaceae</taxon>
        <taxon>Flavobacterium</taxon>
    </lineage>
</organism>
<dbReference type="Proteomes" id="UP000295260">
    <property type="component" value="Unassembled WGS sequence"/>
</dbReference>
<comment type="similarity">
    <text evidence="2 7">Belongs to the UPF0056 (MarC) family.</text>
</comment>
<gene>
    <name evidence="8" type="ORF">BC748_1283</name>
</gene>
<comment type="subcellular location">
    <subcellularLocation>
        <location evidence="1 7">Cell membrane</location>
        <topology evidence="1 7">Multi-pass membrane protein</topology>
    </subcellularLocation>
</comment>
<dbReference type="PANTHER" id="PTHR33508">
    <property type="entry name" value="UPF0056 MEMBRANE PROTEIN YHCE"/>
    <property type="match status" value="1"/>
</dbReference>
<evidence type="ECO:0000256" key="4">
    <source>
        <dbReference type="ARBA" id="ARBA00022692"/>
    </source>
</evidence>
<keyword evidence="5 7" id="KW-1133">Transmembrane helix</keyword>
<dbReference type="PANTHER" id="PTHR33508:SF1">
    <property type="entry name" value="UPF0056 MEMBRANE PROTEIN YHCE"/>
    <property type="match status" value="1"/>
</dbReference>
<dbReference type="GO" id="GO:0005886">
    <property type="term" value="C:plasma membrane"/>
    <property type="evidence" value="ECO:0007669"/>
    <property type="project" value="UniProtKB-SubCell"/>
</dbReference>
<evidence type="ECO:0000256" key="3">
    <source>
        <dbReference type="ARBA" id="ARBA00022475"/>
    </source>
</evidence>
<feature type="transmembrane region" description="Helical" evidence="7">
    <location>
        <begin position="175"/>
        <end position="192"/>
    </location>
</feature>
<evidence type="ECO:0000256" key="7">
    <source>
        <dbReference type="RuleBase" id="RU362048"/>
    </source>
</evidence>
<keyword evidence="6 7" id="KW-0472">Membrane</keyword>
<feature type="transmembrane region" description="Helical" evidence="7">
    <location>
        <begin position="77"/>
        <end position="97"/>
    </location>
</feature>
<evidence type="ECO:0000256" key="2">
    <source>
        <dbReference type="ARBA" id="ARBA00009784"/>
    </source>
</evidence>
<evidence type="ECO:0000256" key="1">
    <source>
        <dbReference type="ARBA" id="ARBA00004651"/>
    </source>
</evidence>
<evidence type="ECO:0000313" key="9">
    <source>
        <dbReference type="Proteomes" id="UP000295260"/>
    </source>
</evidence>
<accession>A0A4R6QFL2</accession>
<feature type="transmembrane region" description="Helical" evidence="7">
    <location>
        <begin position="136"/>
        <end position="154"/>
    </location>
</feature>
<keyword evidence="3" id="KW-1003">Cell membrane</keyword>
<keyword evidence="4 7" id="KW-0812">Transmembrane</keyword>
<dbReference type="AlphaFoldDB" id="A0A4R6QFL2"/>
<dbReference type="Pfam" id="PF01914">
    <property type="entry name" value="MarC"/>
    <property type="match status" value="1"/>
</dbReference>
<feature type="transmembrane region" description="Helical" evidence="7">
    <location>
        <begin position="49"/>
        <end position="71"/>
    </location>
</feature>
<evidence type="ECO:0000256" key="5">
    <source>
        <dbReference type="ARBA" id="ARBA00022989"/>
    </source>
</evidence>
<dbReference type="EMBL" id="SNXR01000012">
    <property type="protein sequence ID" value="TDP60299.1"/>
    <property type="molecule type" value="Genomic_DNA"/>
</dbReference>
<reference evidence="8 9" key="1">
    <citation type="submission" date="2019-03" db="EMBL/GenBank/DDBJ databases">
        <title>Genomic Encyclopedia of Archaeal and Bacterial Type Strains, Phase II (KMG-II): from individual species to whole genera.</title>
        <authorList>
            <person name="Goeker M."/>
        </authorList>
    </citation>
    <scope>NUCLEOTIDE SEQUENCE [LARGE SCALE GENOMIC DNA]</scope>
    <source>
        <strain evidence="8 9">DSM 25687</strain>
    </source>
</reference>
<keyword evidence="9" id="KW-1185">Reference proteome</keyword>
<feature type="transmembrane region" description="Helical" evidence="7">
    <location>
        <begin position="109"/>
        <end position="130"/>
    </location>
</feature>
<proteinExistence type="inferred from homology"/>